<feature type="compositionally biased region" description="Low complexity" evidence="2">
    <location>
        <begin position="25"/>
        <end position="36"/>
    </location>
</feature>
<reference evidence="4" key="2">
    <citation type="submission" date="2017-02" db="EMBL/GenBank/DDBJ databases">
        <title>Sunflower complete genome.</title>
        <authorList>
            <person name="Langlade N."/>
            <person name="Munos S."/>
        </authorList>
    </citation>
    <scope>NUCLEOTIDE SEQUENCE [LARGE SCALE GENOMIC DNA]</scope>
    <source>
        <tissue evidence="4">Leaves</tissue>
    </source>
</reference>
<accession>A0A251RZ75</accession>
<name>A0A251RZ75_HELAN</name>
<dbReference type="STRING" id="4232.A0A251RZ75"/>
<dbReference type="OrthoDB" id="2019579at2759"/>
<sequence length="611" mass="68206">MDLGCLDLGCIEKQISQISLDSDANPNDSLPSNSKPSKNKASKQGNQPSPRALNRPTAQIKKPPRRKTSPLSWFPRKKGDSYLKRKLRLLQEVDGMSSTLDETLSDTNPHFSRVLREKIAVREAVNKAIEARKAALVEASWCRILRASGIDSKEAEDVLVQAEKNATEAFESAKEIGVIMYDIQDCPRKHCKIETSAGNGGESPTHTVTTSFDTAFEVDKQVAAAVKAAFVRLSTCASIGEQEFKQILKKISQNPDLECELSSECESDAGLHSESKSCNEVESNKENLVDVMLQRLRCLREEELASLATIVATCGLNAALAEAENGSRVANGGGRVSSEESLPGLDKLLVKRMTRLEREIHDAKTAKTKEPLHKDNTTKPSNVVVPDLGSMLTKHTSKLEKDIEEIKKKRGNEYEPVPKGKPSERLKHDTNNNIPSLGEVLVKRMSRLEKEVQEAREKENVNINKEKRSKEKFLNDDNVVESLDSVLVKHVSRLEKEKMAFGLKDEVKVNKRERKLDLEHGEGGLDQILVKHKSRLEKEKVVADVVESDDQIKNPLAAKREARERELQEAWGGMSFGNSICPRVSRLQRDKDAWIKAEEAERRATEESRVV</sequence>
<feature type="region of interest" description="Disordered" evidence="2">
    <location>
        <begin position="17"/>
        <end position="76"/>
    </location>
</feature>
<proteinExistence type="predicted"/>
<reference evidence="3 5" key="1">
    <citation type="journal article" date="2017" name="Nature">
        <title>The sunflower genome provides insights into oil metabolism, flowering and Asterid evolution.</title>
        <authorList>
            <person name="Badouin H."/>
            <person name="Gouzy J."/>
            <person name="Grassa C.J."/>
            <person name="Murat F."/>
            <person name="Staton S.E."/>
            <person name="Cottret L."/>
            <person name="Lelandais-Briere C."/>
            <person name="Owens G.L."/>
            <person name="Carrere S."/>
            <person name="Mayjonade B."/>
            <person name="Legrand L."/>
            <person name="Gill N."/>
            <person name="Kane N.C."/>
            <person name="Bowers J.E."/>
            <person name="Hubner S."/>
            <person name="Bellec A."/>
            <person name="Berard A."/>
            <person name="Berges H."/>
            <person name="Blanchet N."/>
            <person name="Boniface M.C."/>
            <person name="Brunel D."/>
            <person name="Catrice O."/>
            <person name="Chaidir N."/>
            <person name="Claudel C."/>
            <person name="Donnadieu C."/>
            <person name="Faraut T."/>
            <person name="Fievet G."/>
            <person name="Helmstetter N."/>
            <person name="King M."/>
            <person name="Knapp S.J."/>
            <person name="Lai Z."/>
            <person name="Le Paslier M.C."/>
            <person name="Lippi Y."/>
            <person name="Lorenzon L."/>
            <person name="Mandel J.R."/>
            <person name="Marage G."/>
            <person name="Marchand G."/>
            <person name="Marquand E."/>
            <person name="Bret-Mestries E."/>
            <person name="Morien E."/>
            <person name="Nambeesan S."/>
            <person name="Nguyen T."/>
            <person name="Pegot-Espagnet P."/>
            <person name="Pouilly N."/>
            <person name="Raftis F."/>
            <person name="Sallet E."/>
            <person name="Schiex T."/>
            <person name="Thomas J."/>
            <person name="Vandecasteele C."/>
            <person name="Vares D."/>
            <person name="Vear F."/>
            <person name="Vautrin S."/>
            <person name="Crespi M."/>
            <person name="Mangin B."/>
            <person name="Burke J.M."/>
            <person name="Salse J."/>
            <person name="Munos S."/>
            <person name="Vincourt P."/>
            <person name="Rieseberg L.H."/>
            <person name="Langlade N.B."/>
        </authorList>
    </citation>
    <scope>NUCLEOTIDE SEQUENCE [LARGE SCALE GENOMIC DNA]</scope>
    <source>
        <strain evidence="5">cv. SF193</strain>
        <tissue evidence="3">Leaves</tissue>
    </source>
</reference>
<gene>
    <name evidence="4" type="ORF">HannXRQ_Chr16g0514441</name>
    <name evidence="3" type="ORF">HanXRQr2_Chr16g0751941</name>
</gene>
<organism evidence="4 5">
    <name type="scientific">Helianthus annuus</name>
    <name type="common">Common sunflower</name>
    <dbReference type="NCBI Taxonomy" id="4232"/>
    <lineage>
        <taxon>Eukaryota</taxon>
        <taxon>Viridiplantae</taxon>
        <taxon>Streptophyta</taxon>
        <taxon>Embryophyta</taxon>
        <taxon>Tracheophyta</taxon>
        <taxon>Spermatophyta</taxon>
        <taxon>Magnoliopsida</taxon>
        <taxon>eudicotyledons</taxon>
        <taxon>Gunneridae</taxon>
        <taxon>Pentapetalae</taxon>
        <taxon>asterids</taxon>
        <taxon>campanulids</taxon>
        <taxon>Asterales</taxon>
        <taxon>Asteraceae</taxon>
        <taxon>Asteroideae</taxon>
        <taxon>Heliantheae alliance</taxon>
        <taxon>Heliantheae</taxon>
        <taxon>Helianthus</taxon>
    </lineage>
</organism>
<dbReference type="Proteomes" id="UP000215914">
    <property type="component" value="Chromosome 16"/>
</dbReference>
<feature type="region of interest" description="Disordered" evidence="2">
    <location>
        <begin position="413"/>
        <end position="434"/>
    </location>
</feature>
<dbReference type="EMBL" id="CM007905">
    <property type="protein sequence ID" value="OTF91757.1"/>
    <property type="molecule type" value="Genomic_DNA"/>
</dbReference>
<keyword evidence="5" id="KW-1185">Reference proteome</keyword>
<protein>
    <submittedName>
        <fullName evidence="4">Uncharacterized protein</fullName>
    </submittedName>
</protein>
<dbReference type="OMA" id="RTSPLNW"/>
<dbReference type="InParanoid" id="A0A251RZ75"/>
<dbReference type="PANTHER" id="PTHR36325">
    <property type="entry name" value="MYOSIN-2 HEAVY CHAIN-LIKE PROTEIN"/>
    <property type="match status" value="1"/>
</dbReference>
<dbReference type="AlphaFoldDB" id="A0A251RZ75"/>
<dbReference type="PANTHER" id="PTHR36325:SF1">
    <property type="entry name" value="MYOSIN-2 HEAVY CHAIN-LIKE PROTEIN"/>
    <property type="match status" value="1"/>
</dbReference>
<dbReference type="EMBL" id="MNCJ02000331">
    <property type="protein sequence ID" value="KAF5760307.1"/>
    <property type="molecule type" value="Genomic_DNA"/>
</dbReference>
<evidence type="ECO:0000313" key="5">
    <source>
        <dbReference type="Proteomes" id="UP000215914"/>
    </source>
</evidence>
<evidence type="ECO:0000313" key="3">
    <source>
        <dbReference type="EMBL" id="KAF5760307.1"/>
    </source>
</evidence>
<dbReference type="Gramene" id="mRNA:HanXRQr2_Chr16g0751941">
    <property type="protein sequence ID" value="mRNA:HanXRQr2_Chr16g0751941"/>
    <property type="gene ID" value="HanXRQr2_Chr16g0751941"/>
</dbReference>
<reference evidence="3" key="3">
    <citation type="submission" date="2020-06" db="EMBL/GenBank/DDBJ databases">
        <title>Helianthus annuus Genome sequencing and assembly Release 2.</title>
        <authorList>
            <person name="Gouzy J."/>
            <person name="Langlade N."/>
            <person name="Munos S."/>
        </authorList>
    </citation>
    <scope>NUCLEOTIDE SEQUENCE</scope>
    <source>
        <tissue evidence="3">Leaves</tissue>
    </source>
</reference>
<keyword evidence="1" id="KW-0175">Coiled coil</keyword>
<evidence type="ECO:0000256" key="2">
    <source>
        <dbReference type="SAM" id="MobiDB-lite"/>
    </source>
</evidence>
<feature type="coiled-coil region" evidence="1">
    <location>
        <begin position="438"/>
        <end position="468"/>
    </location>
</feature>
<evidence type="ECO:0000256" key="1">
    <source>
        <dbReference type="SAM" id="Coils"/>
    </source>
</evidence>
<feature type="compositionally biased region" description="Basic and acidic residues" evidence="2">
    <location>
        <begin position="413"/>
        <end position="430"/>
    </location>
</feature>
<evidence type="ECO:0000313" key="4">
    <source>
        <dbReference type="EMBL" id="OTF91757.1"/>
    </source>
</evidence>